<comment type="catalytic activity">
    <reaction evidence="4 5">
        <text>an acyl phosphate + H2O = a carboxylate + phosphate + H(+)</text>
        <dbReference type="Rhea" id="RHEA:14965"/>
        <dbReference type="ChEBI" id="CHEBI:15377"/>
        <dbReference type="ChEBI" id="CHEBI:15378"/>
        <dbReference type="ChEBI" id="CHEBI:29067"/>
        <dbReference type="ChEBI" id="CHEBI:43474"/>
        <dbReference type="ChEBI" id="CHEBI:59918"/>
        <dbReference type="EC" id="3.6.1.7"/>
    </reaction>
</comment>
<dbReference type="EMBL" id="JWIC01000006">
    <property type="protein sequence ID" value="KID56724.1"/>
    <property type="molecule type" value="Genomic_DNA"/>
</dbReference>
<feature type="active site" evidence="5">
    <location>
        <position position="18"/>
    </location>
</feature>
<dbReference type="GO" id="GO:0003998">
    <property type="term" value="F:acylphosphatase activity"/>
    <property type="evidence" value="ECO:0007669"/>
    <property type="project" value="UniProtKB-EC"/>
</dbReference>
<feature type="domain" description="Acylphosphatase-like" evidence="7">
    <location>
        <begin position="3"/>
        <end position="88"/>
    </location>
</feature>
<organism evidence="8">
    <name type="scientific">Pseudoalteromonas luteoviolacea</name>
    <dbReference type="NCBI Taxonomy" id="43657"/>
    <lineage>
        <taxon>Bacteria</taxon>
        <taxon>Pseudomonadati</taxon>
        <taxon>Pseudomonadota</taxon>
        <taxon>Gammaproteobacteria</taxon>
        <taxon>Alteromonadales</taxon>
        <taxon>Pseudoalteromonadaceae</taxon>
        <taxon>Pseudoalteromonas</taxon>
    </lineage>
</organism>
<dbReference type="EMBL" id="KF724687">
    <property type="protein sequence ID" value="AHX39745.1"/>
    <property type="molecule type" value="Genomic_DNA"/>
</dbReference>
<dbReference type="Pfam" id="PF00708">
    <property type="entry name" value="Acylphosphatase"/>
    <property type="match status" value="1"/>
</dbReference>
<evidence type="ECO:0000256" key="6">
    <source>
        <dbReference type="RuleBase" id="RU004168"/>
    </source>
</evidence>
<evidence type="ECO:0000313" key="8">
    <source>
        <dbReference type="EMBL" id="AHX39745.1"/>
    </source>
</evidence>
<comment type="similarity">
    <text evidence="1 6">Belongs to the acylphosphatase family.</text>
</comment>
<dbReference type="Gene3D" id="3.30.70.100">
    <property type="match status" value="1"/>
</dbReference>
<accession>A0A023PYY6</accession>
<proteinExistence type="inferred from homology"/>
<dbReference type="EC" id="3.6.1.7" evidence="2 5"/>
<dbReference type="InterPro" id="IPR017968">
    <property type="entry name" value="Acylphosphatase_CS"/>
</dbReference>
<dbReference type="InterPro" id="IPR020456">
    <property type="entry name" value="Acylphosphatase"/>
</dbReference>
<evidence type="ECO:0000256" key="4">
    <source>
        <dbReference type="ARBA" id="ARBA00047645"/>
    </source>
</evidence>
<dbReference type="RefSeq" id="WP_039609792.1">
    <property type="nucleotide sequence ID" value="NZ_JWIC01000006.1"/>
</dbReference>
<name>A0A023PYY6_9GAMM</name>
<protein>
    <recommendedName>
        <fullName evidence="3 5">acylphosphatase</fullName>
        <ecNumber evidence="2 5">3.6.1.7</ecNumber>
    </recommendedName>
</protein>
<dbReference type="SUPFAM" id="SSF54975">
    <property type="entry name" value="Acylphosphatase/BLUF domain-like"/>
    <property type="match status" value="1"/>
</dbReference>
<gene>
    <name evidence="9" type="ORF">JF50_12485</name>
</gene>
<keyword evidence="5" id="KW-0378">Hydrolase</keyword>
<dbReference type="AlphaFoldDB" id="A0A023PYY6"/>
<evidence type="ECO:0000313" key="9">
    <source>
        <dbReference type="EMBL" id="KID56724.1"/>
    </source>
</evidence>
<dbReference type="PANTHER" id="PTHR47268">
    <property type="entry name" value="ACYLPHOSPHATASE"/>
    <property type="match status" value="1"/>
</dbReference>
<dbReference type="OrthoDB" id="5295388at2"/>
<evidence type="ECO:0000256" key="1">
    <source>
        <dbReference type="ARBA" id="ARBA00005614"/>
    </source>
</evidence>
<sequence>MHSRKFIITGVVQGVGFRYHTKIKAGSLGLTGFAKNLPDRSVEVVVTGQEEDIIALEAWLKKGPVMAKVASISKESIDEVMSDGFEIL</sequence>
<feature type="active site" evidence="5">
    <location>
        <position position="36"/>
    </location>
</feature>
<evidence type="ECO:0000256" key="5">
    <source>
        <dbReference type="PROSITE-ProRule" id="PRU00520"/>
    </source>
</evidence>
<dbReference type="PROSITE" id="PS00150">
    <property type="entry name" value="ACYLPHOSPHATASE_1"/>
    <property type="match status" value="1"/>
</dbReference>
<dbReference type="InterPro" id="IPR036046">
    <property type="entry name" value="Acylphosphatase-like_dom_sf"/>
</dbReference>
<dbReference type="PROSITE" id="PS51160">
    <property type="entry name" value="ACYLPHOSPHATASE_3"/>
    <property type="match status" value="1"/>
</dbReference>
<dbReference type="PANTHER" id="PTHR47268:SF4">
    <property type="entry name" value="ACYLPHOSPHATASE"/>
    <property type="match status" value="1"/>
</dbReference>
<evidence type="ECO:0000313" key="10">
    <source>
        <dbReference type="Proteomes" id="UP000031327"/>
    </source>
</evidence>
<evidence type="ECO:0000256" key="2">
    <source>
        <dbReference type="ARBA" id="ARBA00012150"/>
    </source>
</evidence>
<reference evidence="9 10" key="3">
    <citation type="submission" date="2014-12" db="EMBL/GenBank/DDBJ databases">
        <title>Draft Genome Sequence of Pseudoalteromonas luteoviolacea HI1.</title>
        <authorList>
            <person name="Asahina A.Y."/>
            <person name="Hadfield M.G."/>
        </authorList>
    </citation>
    <scope>NUCLEOTIDE SEQUENCE [LARGE SCALE GENOMIC DNA]</scope>
    <source>
        <strain evidence="9 10">HI1</strain>
    </source>
</reference>
<reference evidence="8" key="1">
    <citation type="journal article" date="2012" name="Sci. Rep.">
        <title>Recruitment in the sea: bacterial genes required for inducing larval settlement in a polychaete worm.</title>
        <authorList>
            <person name="Huang Y."/>
            <person name="Callahan S."/>
            <person name="Hadfield M.G."/>
        </authorList>
    </citation>
    <scope>NUCLEOTIDE SEQUENCE</scope>
    <source>
        <strain evidence="8">HI1</strain>
    </source>
</reference>
<evidence type="ECO:0000259" key="7">
    <source>
        <dbReference type="PROSITE" id="PS51160"/>
    </source>
</evidence>
<dbReference type="NCBIfam" id="NF011000">
    <property type="entry name" value="PRK14426.1"/>
    <property type="match status" value="1"/>
</dbReference>
<evidence type="ECO:0000256" key="3">
    <source>
        <dbReference type="ARBA" id="ARBA00015991"/>
    </source>
</evidence>
<dbReference type="Proteomes" id="UP000031327">
    <property type="component" value="Unassembled WGS sequence"/>
</dbReference>
<dbReference type="InterPro" id="IPR001792">
    <property type="entry name" value="Acylphosphatase-like_dom"/>
</dbReference>
<reference evidence="8" key="2">
    <citation type="journal article" date="2014" name="Science">
        <title>Marine tubeworm metamorphosis induced by arrays of bacterial phage tail-like structures.</title>
        <authorList>
            <person name="Shikuma N.J."/>
            <person name="Pilhofer M."/>
            <person name="Weiss G.L."/>
            <person name="Hadfield M.G."/>
            <person name="Jensen G.J."/>
            <person name="Newman D.K."/>
        </authorList>
    </citation>
    <scope>NUCLEOTIDE SEQUENCE</scope>
    <source>
        <strain evidence="8">HI1</strain>
    </source>
</reference>